<feature type="compositionally biased region" description="Polar residues" evidence="2">
    <location>
        <begin position="280"/>
        <end position="293"/>
    </location>
</feature>
<keyword evidence="1" id="KW-0863">Zinc-finger</keyword>
<sequence>MDQSNRKYWCESCNLQFKDYKQYLSHKYLQHDEQRHQPVIDNDGGEFQNFSNNLKTYSEMDIGKTFIKEQLNNNRKKDSEKGVFNHRFDFNGLEVLHSGKLTEKTVMPSRFINAVGYIQEPRNRYSISEFNIPFSSKYSQKENSWIEISPQAYTSEPLMSTERSPMEMYSHGMNEQFNRHQLPTSEYRQTQHFGNHEQINLNQTFRSSGIQQMIDINAQDKRNHFAESFEYSPMQLITHEMNPHFTTNQLTVSQEFAEMELGEQGTNPKSSANDRAFTDAHNSNSTAKEVSSPQHRRVSKIELNHQQYFKNSSSDINSIGRSTMIYKETINLDKACLDQRRMNITPLNEKELVALNNISASNSSLKKSCVPSEETSKKRESSGPSYINNMSPIRGHYDNKKTPKCGTVENKFGGNLNPNRHLHYDTEKNLKDCDTSNRFNQESNPMQNRAFLLKKR</sequence>
<evidence type="ECO:0000313" key="5">
    <source>
        <dbReference type="Proteomes" id="UP000886998"/>
    </source>
</evidence>
<dbReference type="InterPro" id="IPR013087">
    <property type="entry name" value="Znf_C2H2_type"/>
</dbReference>
<comment type="caution">
    <text evidence="4">The sequence shown here is derived from an EMBL/GenBank/DDBJ whole genome shotgun (WGS) entry which is preliminary data.</text>
</comment>
<dbReference type="OrthoDB" id="10460434at2759"/>
<dbReference type="AlphaFoldDB" id="A0A8X6XQM9"/>
<evidence type="ECO:0000256" key="2">
    <source>
        <dbReference type="SAM" id="MobiDB-lite"/>
    </source>
</evidence>
<evidence type="ECO:0000259" key="3">
    <source>
        <dbReference type="PROSITE" id="PS50157"/>
    </source>
</evidence>
<gene>
    <name evidence="4" type="ORF">TNIN_100571</name>
</gene>
<dbReference type="GO" id="GO:0008270">
    <property type="term" value="F:zinc ion binding"/>
    <property type="evidence" value="ECO:0007669"/>
    <property type="project" value="UniProtKB-KW"/>
</dbReference>
<name>A0A8X6XQM9_9ARAC</name>
<accession>A0A8X6XQM9</accession>
<feature type="compositionally biased region" description="Polar residues" evidence="2">
    <location>
        <begin position="264"/>
        <end position="273"/>
    </location>
</feature>
<dbReference type="PROSITE" id="PS50157">
    <property type="entry name" value="ZINC_FINGER_C2H2_2"/>
    <property type="match status" value="1"/>
</dbReference>
<keyword evidence="5" id="KW-1185">Reference proteome</keyword>
<feature type="compositionally biased region" description="Polar residues" evidence="2">
    <location>
        <begin position="382"/>
        <end position="391"/>
    </location>
</feature>
<evidence type="ECO:0000256" key="1">
    <source>
        <dbReference type="PROSITE-ProRule" id="PRU00042"/>
    </source>
</evidence>
<protein>
    <recommendedName>
        <fullName evidence="3">C2H2-type domain-containing protein</fullName>
    </recommendedName>
</protein>
<feature type="region of interest" description="Disordered" evidence="2">
    <location>
        <begin position="264"/>
        <end position="296"/>
    </location>
</feature>
<reference evidence="4" key="1">
    <citation type="submission" date="2020-08" db="EMBL/GenBank/DDBJ databases">
        <title>Multicomponent nature underlies the extraordinary mechanical properties of spider dragline silk.</title>
        <authorList>
            <person name="Kono N."/>
            <person name="Nakamura H."/>
            <person name="Mori M."/>
            <person name="Yoshida Y."/>
            <person name="Ohtoshi R."/>
            <person name="Malay A.D."/>
            <person name="Moran D.A.P."/>
            <person name="Tomita M."/>
            <person name="Numata K."/>
            <person name="Arakawa K."/>
        </authorList>
    </citation>
    <scope>NUCLEOTIDE SEQUENCE</scope>
</reference>
<dbReference type="EMBL" id="BMAV01012054">
    <property type="protein sequence ID" value="GFY58403.1"/>
    <property type="molecule type" value="Genomic_DNA"/>
</dbReference>
<proteinExistence type="predicted"/>
<feature type="domain" description="C2H2-type" evidence="3">
    <location>
        <begin position="8"/>
        <end position="36"/>
    </location>
</feature>
<evidence type="ECO:0000313" key="4">
    <source>
        <dbReference type="EMBL" id="GFY58403.1"/>
    </source>
</evidence>
<feature type="non-terminal residue" evidence="4">
    <location>
        <position position="456"/>
    </location>
</feature>
<organism evidence="4 5">
    <name type="scientific">Trichonephila inaurata madagascariensis</name>
    <dbReference type="NCBI Taxonomy" id="2747483"/>
    <lineage>
        <taxon>Eukaryota</taxon>
        <taxon>Metazoa</taxon>
        <taxon>Ecdysozoa</taxon>
        <taxon>Arthropoda</taxon>
        <taxon>Chelicerata</taxon>
        <taxon>Arachnida</taxon>
        <taxon>Araneae</taxon>
        <taxon>Araneomorphae</taxon>
        <taxon>Entelegynae</taxon>
        <taxon>Araneoidea</taxon>
        <taxon>Nephilidae</taxon>
        <taxon>Trichonephila</taxon>
        <taxon>Trichonephila inaurata</taxon>
    </lineage>
</organism>
<keyword evidence="1" id="KW-0862">Zinc</keyword>
<keyword evidence="1" id="KW-0479">Metal-binding</keyword>
<feature type="region of interest" description="Disordered" evidence="2">
    <location>
        <begin position="364"/>
        <end position="399"/>
    </location>
</feature>
<dbReference type="Proteomes" id="UP000886998">
    <property type="component" value="Unassembled WGS sequence"/>
</dbReference>
<dbReference type="PROSITE" id="PS00028">
    <property type="entry name" value="ZINC_FINGER_C2H2_1"/>
    <property type="match status" value="1"/>
</dbReference>